<accession>A0AA88EHV8</accession>
<dbReference type="AlphaFoldDB" id="A0AA88EHV8"/>
<keyword evidence="2" id="KW-1185">Reference proteome</keyword>
<organism evidence="1 2">
    <name type="scientific">Ficus carica</name>
    <name type="common">Common fig</name>
    <dbReference type="NCBI Taxonomy" id="3494"/>
    <lineage>
        <taxon>Eukaryota</taxon>
        <taxon>Viridiplantae</taxon>
        <taxon>Streptophyta</taxon>
        <taxon>Embryophyta</taxon>
        <taxon>Tracheophyta</taxon>
        <taxon>Spermatophyta</taxon>
        <taxon>Magnoliopsida</taxon>
        <taxon>eudicotyledons</taxon>
        <taxon>Gunneridae</taxon>
        <taxon>Pentapetalae</taxon>
        <taxon>rosids</taxon>
        <taxon>fabids</taxon>
        <taxon>Rosales</taxon>
        <taxon>Moraceae</taxon>
        <taxon>Ficeae</taxon>
        <taxon>Ficus</taxon>
    </lineage>
</organism>
<evidence type="ECO:0000313" key="1">
    <source>
        <dbReference type="EMBL" id="GMN75272.1"/>
    </source>
</evidence>
<name>A0AA88EHV8_FICCA</name>
<protein>
    <submittedName>
        <fullName evidence="1">Uncharacterized protein</fullName>
    </submittedName>
</protein>
<comment type="caution">
    <text evidence="1">The sequence shown here is derived from an EMBL/GenBank/DDBJ whole genome shotgun (WGS) entry which is preliminary data.</text>
</comment>
<evidence type="ECO:0000313" key="2">
    <source>
        <dbReference type="Proteomes" id="UP001187192"/>
    </source>
</evidence>
<sequence>MGLASFARCRRILSLAAGGSPALGGGNGGMVGGVGELPLFQ</sequence>
<dbReference type="Proteomes" id="UP001187192">
    <property type="component" value="Unassembled WGS sequence"/>
</dbReference>
<dbReference type="EMBL" id="BTGU01020300">
    <property type="protein sequence ID" value="GMN75272.1"/>
    <property type="molecule type" value="Genomic_DNA"/>
</dbReference>
<gene>
    <name evidence="1" type="ORF">TIFTF001_056285</name>
</gene>
<reference evidence="1" key="1">
    <citation type="submission" date="2023-07" db="EMBL/GenBank/DDBJ databases">
        <title>draft genome sequence of fig (Ficus carica).</title>
        <authorList>
            <person name="Takahashi T."/>
            <person name="Nishimura K."/>
        </authorList>
    </citation>
    <scope>NUCLEOTIDE SEQUENCE</scope>
</reference>
<proteinExistence type="predicted"/>